<dbReference type="InterPro" id="IPR000715">
    <property type="entry name" value="Glycosyl_transferase_4"/>
</dbReference>
<dbReference type="STRING" id="1408250.Q760_11810"/>
<feature type="transmembrane region" description="Helical" evidence="9">
    <location>
        <begin position="6"/>
        <end position="27"/>
    </location>
</feature>
<keyword evidence="7" id="KW-0460">Magnesium</keyword>
<dbReference type="PANTHER" id="PTHR22926">
    <property type="entry name" value="PHOSPHO-N-ACETYLMURAMOYL-PENTAPEPTIDE-TRANSFERASE"/>
    <property type="match status" value="1"/>
</dbReference>
<gene>
    <name evidence="10" type="ORF">Q760_11810</name>
</gene>
<evidence type="ECO:0000256" key="5">
    <source>
        <dbReference type="ARBA" id="ARBA00022989"/>
    </source>
</evidence>
<evidence type="ECO:0000256" key="2">
    <source>
        <dbReference type="ARBA" id="ARBA00022475"/>
    </source>
</evidence>
<feature type="transmembrane region" description="Helical" evidence="9">
    <location>
        <begin position="142"/>
        <end position="160"/>
    </location>
</feature>
<keyword evidence="3 10" id="KW-0808">Transferase</keyword>
<feature type="transmembrane region" description="Helical" evidence="9">
    <location>
        <begin position="197"/>
        <end position="221"/>
    </location>
</feature>
<feature type="transmembrane region" description="Helical" evidence="9">
    <location>
        <begin position="48"/>
        <end position="67"/>
    </location>
</feature>
<dbReference type="GO" id="GO:0016780">
    <property type="term" value="F:phosphotransferase activity, for other substituted phosphate groups"/>
    <property type="evidence" value="ECO:0007669"/>
    <property type="project" value="InterPro"/>
</dbReference>
<evidence type="ECO:0000256" key="1">
    <source>
        <dbReference type="ARBA" id="ARBA00004651"/>
    </source>
</evidence>
<feature type="transmembrane region" description="Helical" evidence="9">
    <location>
        <begin position="167"/>
        <end position="185"/>
    </location>
</feature>
<feature type="binding site" evidence="7">
    <location>
        <position position="229"/>
    </location>
    <ligand>
        <name>Mg(2+)</name>
        <dbReference type="ChEBI" id="CHEBI:18420"/>
    </ligand>
</feature>
<dbReference type="PANTHER" id="PTHR22926:SF3">
    <property type="entry name" value="UNDECAPRENYL-PHOSPHATE ALPHA-N-ACETYLGLUCOSAMINYL 1-PHOSPHATE TRANSFERASE"/>
    <property type="match status" value="1"/>
</dbReference>
<dbReference type="Proteomes" id="UP000029833">
    <property type="component" value="Unassembled WGS sequence"/>
</dbReference>
<keyword evidence="5 9" id="KW-1133">Transmembrane helix</keyword>
<feature type="transmembrane region" description="Helical" evidence="9">
    <location>
        <begin position="272"/>
        <end position="294"/>
    </location>
</feature>
<evidence type="ECO:0000256" key="7">
    <source>
        <dbReference type="PIRSR" id="PIRSR600715-1"/>
    </source>
</evidence>
<evidence type="ECO:0000313" key="10">
    <source>
        <dbReference type="EMBL" id="KGM02704.1"/>
    </source>
</evidence>
<dbReference type="GO" id="GO:0044038">
    <property type="term" value="P:cell wall macromolecule biosynthetic process"/>
    <property type="evidence" value="ECO:0007669"/>
    <property type="project" value="TreeGrafter"/>
</dbReference>
<organism evidence="10 11">
    <name type="scientific">Cellulomonas cellasea DSM 20118</name>
    <dbReference type="NCBI Taxonomy" id="1408250"/>
    <lineage>
        <taxon>Bacteria</taxon>
        <taxon>Bacillati</taxon>
        <taxon>Actinomycetota</taxon>
        <taxon>Actinomycetes</taxon>
        <taxon>Micrococcales</taxon>
        <taxon>Cellulomonadaceae</taxon>
        <taxon>Cellulomonas</taxon>
    </lineage>
</organism>
<comment type="subcellular location">
    <subcellularLocation>
        <location evidence="1">Cell membrane</location>
        <topology evidence="1">Multi-pass membrane protein</topology>
    </subcellularLocation>
</comment>
<keyword evidence="4 9" id="KW-0812">Transmembrane</keyword>
<feature type="transmembrane region" description="Helical" evidence="9">
    <location>
        <begin position="233"/>
        <end position="252"/>
    </location>
</feature>
<dbReference type="GO" id="GO:0009103">
    <property type="term" value="P:lipopolysaccharide biosynthetic process"/>
    <property type="evidence" value="ECO:0007669"/>
    <property type="project" value="TreeGrafter"/>
</dbReference>
<dbReference type="CDD" id="cd06853">
    <property type="entry name" value="GT_WecA_like"/>
    <property type="match status" value="1"/>
</dbReference>
<dbReference type="RefSeq" id="WP_084142579.1">
    <property type="nucleotide sequence ID" value="NZ_AXNT01000038.1"/>
</dbReference>
<keyword evidence="2" id="KW-1003">Cell membrane</keyword>
<reference evidence="10 11" key="1">
    <citation type="submission" date="2013-10" db="EMBL/GenBank/DDBJ databases">
        <authorList>
            <person name="Wang G."/>
            <person name="Zhuang W."/>
        </authorList>
    </citation>
    <scope>NUCLEOTIDE SEQUENCE [LARGE SCALE GENOMIC DNA]</scope>
    <source>
        <strain evidence="10 11">DSM 20118</strain>
    </source>
</reference>
<comment type="caution">
    <text evidence="10">The sequence shown here is derived from an EMBL/GenBank/DDBJ whole genome shotgun (WGS) entry which is preliminary data.</text>
</comment>
<protein>
    <submittedName>
        <fullName evidence="10">UDP-N-acetylmuramyl pentapeptide phosphotransferase</fullName>
    </submittedName>
</protein>
<keyword evidence="6 9" id="KW-0472">Membrane</keyword>
<feature type="binding site" evidence="7">
    <location>
        <position position="158"/>
    </location>
    <ligand>
        <name>Mg(2+)</name>
        <dbReference type="ChEBI" id="CHEBI:18420"/>
    </ligand>
</feature>
<evidence type="ECO:0000256" key="8">
    <source>
        <dbReference type="SAM" id="MobiDB-lite"/>
    </source>
</evidence>
<accession>A0A0A0BA29</accession>
<evidence type="ECO:0000313" key="11">
    <source>
        <dbReference type="Proteomes" id="UP000029833"/>
    </source>
</evidence>
<dbReference type="GO" id="GO:0046872">
    <property type="term" value="F:metal ion binding"/>
    <property type="evidence" value="ECO:0007669"/>
    <property type="project" value="UniProtKB-KW"/>
</dbReference>
<dbReference type="AlphaFoldDB" id="A0A0A0BA29"/>
<comment type="cofactor">
    <cofactor evidence="7">
        <name>Mg(2+)</name>
        <dbReference type="ChEBI" id="CHEBI:18420"/>
    </cofactor>
</comment>
<name>A0A0A0BA29_9CELL</name>
<keyword evidence="7" id="KW-0479">Metal-binding</keyword>
<evidence type="ECO:0000256" key="6">
    <source>
        <dbReference type="ARBA" id="ARBA00023136"/>
    </source>
</evidence>
<dbReference type="EMBL" id="AXNT01000038">
    <property type="protein sequence ID" value="KGM02704.1"/>
    <property type="molecule type" value="Genomic_DNA"/>
</dbReference>
<dbReference type="Pfam" id="PF00953">
    <property type="entry name" value="Glycos_transf_4"/>
    <property type="match status" value="1"/>
</dbReference>
<feature type="transmembrane region" description="Helical" evidence="9">
    <location>
        <begin position="351"/>
        <end position="370"/>
    </location>
</feature>
<feature type="compositionally biased region" description="Low complexity" evidence="8">
    <location>
        <begin position="407"/>
        <end position="422"/>
    </location>
</feature>
<sequence length="436" mass="45750">MRVYLLLLLVSAATTYLMTPLARWCALRFGAITAVRDRDVHAIPTPRLGGLAMLVGLLVALTVASGLPFLSSVFTDPRPIWGLAGGATTVCLLGVADDIWDLDWVTKLVGQVLGAGFMAWQGVLLFQLPIFGDVVIGSERVWQALTVLVVVVAMNAVNFVDGLDGLAAGMIGIGGTAFFLYSYWLTILTVDGGRGNYANLATLVLAVLVGMCVGFLPHNVYPARIFMGDSGSMLLGLVIAAATIVLTGQLDASALPAHDGAALLPRQQIPVFVPILLPVAVLLLPLLDMGLAVIRRVGAGKSPFHPDRMHLHHRLLSLGHSHRSAVGIMWIWTVVFAFGTASLVVLSTTQALWGLGLGMVAAALLTLGPLRGKNGGAQPIITGVTPAVPPVRGAEPRSTTGEHRPATRTTIGPGRPTTTTGPARPPAGHPTPEKHP</sequence>
<dbReference type="GO" id="GO:0071555">
    <property type="term" value="P:cell wall organization"/>
    <property type="evidence" value="ECO:0007669"/>
    <property type="project" value="TreeGrafter"/>
</dbReference>
<feature type="transmembrane region" description="Helical" evidence="9">
    <location>
        <begin position="324"/>
        <end position="345"/>
    </location>
</feature>
<dbReference type="GO" id="GO:0005886">
    <property type="term" value="C:plasma membrane"/>
    <property type="evidence" value="ECO:0007669"/>
    <property type="project" value="UniProtKB-SubCell"/>
</dbReference>
<feature type="transmembrane region" description="Helical" evidence="9">
    <location>
        <begin position="79"/>
        <end position="96"/>
    </location>
</feature>
<dbReference type="OrthoDB" id="9783652at2"/>
<feature type="region of interest" description="Disordered" evidence="8">
    <location>
        <begin position="381"/>
        <end position="436"/>
    </location>
</feature>
<evidence type="ECO:0000256" key="9">
    <source>
        <dbReference type="SAM" id="Phobius"/>
    </source>
</evidence>
<keyword evidence="11" id="KW-1185">Reference proteome</keyword>
<evidence type="ECO:0000256" key="3">
    <source>
        <dbReference type="ARBA" id="ARBA00022679"/>
    </source>
</evidence>
<evidence type="ECO:0000256" key="4">
    <source>
        <dbReference type="ARBA" id="ARBA00022692"/>
    </source>
</evidence>
<feature type="transmembrane region" description="Helical" evidence="9">
    <location>
        <begin position="108"/>
        <end position="130"/>
    </location>
</feature>
<proteinExistence type="predicted"/>